<comment type="caution">
    <text evidence="2">The sequence shown here is derived from an EMBL/GenBank/DDBJ whole genome shotgun (WGS) entry which is preliminary data.</text>
</comment>
<accession>A0ABP1QTR8</accession>
<sequence>MGLNKFFVPTLAVIFVGGYAKGLDMESAKEQPCFNISKTVPLDLNWVGTIKTLYYPLMSRLELYRVASDLVHQDPKDISEASVYYDSCFYWNMYTNGTIISRGYNGQTREYKTKLINGMEEFEFGPVEGMGYSGTVYTTLTDNSTFLFTPFCTDDGEMAWGLGSTLPILSEDTIKLVYEHAESLGFKREYFTELRYDKCDIETVDVSSNIADDDEIDSTTIGTTIKVPGSTSRFGNWKLKHRGGKL</sequence>
<keyword evidence="3" id="KW-1185">Reference proteome</keyword>
<keyword evidence="1" id="KW-0732">Signal</keyword>
<evidence type="ECO:0000313" key="3">
    <source>
        <dbReference type="Proteomes" id="UP001642540"/>
    </source>
</evidence>
<dbReference type="EMBL" id="CAXLJM020000046">
    <property type="protein sequence ID" value="CAL8111381.1"/>
    <property type="molecule type" value="Genomic_DNA"/>
</dbReference>
<evidence type="ECO:0000256" key="1">
    <source>
        <dbReference type="SAM" id="SignalP"/>
    </source>
</evidence>
<protein>
    <submittedName>
        <fullName evidence="2">Uncharacterized protein</fullName>
    </submittedName>
</protein>
<proteinExistence type="predicted"/>
<gene>
    <name evidence="2" type="ORF">ODALV1_LOCUS14985</name>
</gene>
<reference evidence="2 3" key="1">
    <citation type="submission" date="2024-08" db="EMBL/GenBank/DDBJ databases">
        <authorList>
            <person name="Cucini C."/>
            <person name="Frati F."/>
        </authorList>
    </citation>
    <scope>NUCLEOTIDE SEQUENCE [LARGE SCALE GENOMIC DNA]</scope>
</reference>
<evidence type="ECO:0000313" key="2">
    <source>
        <dbReference type="EMBL" id="CAL8111381.1"/>
    </source>
</evidence>
<organism evidence="2 3">
    <name type="scientific">Orchesella dallaii</name>
    <dbReference type="NCBI Taxonomy" id="48710"/>
    <lineage>
        <taxon>Eukaryota</taxon>
        <taxon>Metazoa</taxon>
        <taxon>Ecdysozoa</taxon>
        <taxon>Arthropoda</taxon>
        <taxon>Hexapoda</taxon>
        <taxon>Collembola</taxon>
        <taxon>Entomobryomorpha</taxon>
        <taxon>Entomobryoidea</taxon>
        <taxon>Orchesellidae</taxon>
        <taxon>Orchesellinae</taxon>
        <taxon>Orchesella</taxon>
    </lineage>
</organism>
<dbReference type="Proteomes" id="UP001642540">
    <property type="component" value="Unassembled WGS sequence"/>
</dbReference>
<name>A0ABP1QTR8_9HEXA</name>
<feature type="signal peptide" evidence="1">
    <location>
        <begin position="1"/>
        <end position="20"/>
    </location>
</feature>
<feature type="chain" id="PRO_5047239692" evidence="1">
    <location>
        <begin position="21"/>
        <end position="246"/>
    </location>
</feature>